<dbReference type="Proteomes" id="UP001054252">
    <property type="component" value="Unassembled WGS sequence"/>
</dbReference>
<reference evidence="1 2" key="1">
    <citation type="journal article" date="2021" name="Commun. Biol.">
        <title>The genome of Shorea leprosula (Dipterocarpaceae) highlights the ecological relevance of drought in aseasonal tropical rainforests.</title>
        <authorList>
            <person name="Ng K.K.S."/>
            <person name="Kobayashi M.J."/>
            <person name="Fawcett J.A."/>
            <person name="Hatakeyama M."/>
            <person name="Paape T."/>
            <person name="Ng C.H."/>
            <person name="Ang C.C."/>
            <person name="Tnah L.H."/>
            <person name="Lee C.T."/>
            <person name="Nishiyama T."/>
            <person name="Sese J."/>
            <person name="O'Brien M.J."/>
            <person name="Copetti D."/>
            <person name="Mohd Noor M.I."/>
            <person name="Ong R.C."/>
            <person name="Putra M."/>
            <person name="Sireger I.Z."/>
            <person name="Indrioko S."/>
            <person name="Kosugi Y."/>
            <person name="Izuno A."/>
            <person name="Isagi Y."/>
            <person name="Lee S.L."/>
            <person name="Shimizu K.K."/>
        </authorList>
    </citation>
    <scope>NUCLEOTIDE SEQUENCE [LARGE SCALE GENOMIC DNA]</scope>
    <source>
        <strain evidence="1">214</strain>
    </source>
</reference>
<name>A0AAV5IQJ5_9ROSI</name>
<accession>A0AAV5IQJ5</accession>
<comment type="caution">
    <text evidence="1">The sequence shown here is derived from an EMBL/GenBank/DDBJ whole genome shotgun (WGS) entry which is preliminary data.</text>
</comment>
<keyword evidence="2" id="KW-1185">Reference proteome</keyword>
<evidence type="ECO:0000313" key="2">
    <source>
        <dbReference type="Proteomes" id="UP001054252"/>
    </source>
</evidence>
<protein>
    <submittedName>
        <fullName evidence="1">Uncharacterized protein</fullName>
    </submittedName>
</protein>
<proteinExistence type="predicted"/>
<evidence type="ECO:0000313" key="1">
    <source>
        <dbReference type="EMBL" id="GKV00568.1"/>
    </source>
</evidence>
<dbReference type="EMBL" id="BPVZ01000015">
    <property type="protein sequence ID" value="GKV00568.1"/>
    <property type="molecule type" value="Genomic_DNA"/>
</dbReference>
<organism evidence="1 2">
    <name type="scientific">Rubroshorea leprosula</name>
    <dbReference type="NCBI Taxonomy" id="152421"/>
    <lineage>
        <taxon>Eukaryota</taxon>
        <taxon>Viridiplantae</taxon>
        <taxon>Streptophyta</taxon>
        <taxon>Embryophyta</taxon>
        <taxon>Tracheophyta</taxon>
        <taxon>Spermatophyta</taxon>
        <taxon>Magnoliopsida</taxon>
        <taxon>eudicotyledons</taxon>
        <taxon>Gunneridae</taxon>
        <taxon>Pentapetalae</taxon>
        <taxon>rosids</taxon>
        <taxon>malvids</taxon>
        <taxon>Malvales</taxon>
        <taxon>Dipterocarpaceae</taxon>
        <taxon>Rubroshorea</taxon>
    </lineage>
</organism>
<gene>
    <name evidence="1" type="ORF">SLEP1_g13237</name>
</gene>
<dbReference type="AlphaFoldDB" id="A0AAV5IQJ5"/>
<sequence length="40" mass="4911">MFNIVFLFPCSSQFFLKIFQQLMKNCFLLTCSFCLMQDFW</sequence>